<sequence length="214" mass="23796">MSKRRNRPRPEPRKPTNSTIRYPPRATIDSMLAAMMTERRADTPDTDTVHFWGFARTESITAHDAAHIPIVLDPDAERSPILDSAEWLIRRFTGRLWGFGLAYLTVGEMFTGADGVPPDAIQAAETGRLSERATSDPVCAATIFDARGRAYTSLTYTHLPELGPTPTWVTDTRESTDTWVTLFDQRAVAAHVWAAAITLDPDANHLAISRLRSH</sequence>
<organism evidence="2 3">
    <name type="scientific">Nocardia sputorum</name>
    <dbReference type="NCBI Taxonomy" id="2984338"/>
    <lineage>
        <taxon>Bacteria</taxon>
        <taxon>Bacillati</taxon>
        <taxon>Actinomycetota</taxon>
        <taxon>Actinomycetes</taxon>
        <taxon>Mycobacteriales</taxon>
        <taxon>Nocardiaceae</taxon>
        <taxon>Nocardia</taxon>
    </lineage>
</organism>
<evidence type="ECO:0000256" key="1">
    <source>
        <dbReference type="SAM" id="MobiDB-lite"/>
    </source>
</evidence>
<protein>
    <submittedName>
        <fullName evidence="2">Uncharacterized protein</fullName>
    </submittedName>
</protein>
<name>A0ABM8CSP4_9NOCA</name>
<dbReference type="EMBL" id="AP026978">
    <property type="protein sequence ID" value="BDT97968.1"/>
    <property type="molecule type" value="Genomic_DNA"/>
</dbReference>
<evidence type="ECO:0000313" key="2">
    <source>
        <dbReference type="EMBL" id="BDT97968.1"/>
    </source>
</evidence>
<evidence type="ECO:0000313" key="3">
    <source>
        <dbReference type="Proteomes" id="UP001317870"/>
    </source>
</evidence>
<reference evidence="2 3" key="1">
    <citation type="submission" date="2022-11" db="EMBL/GenBank/DDBJ databases">
        <title>Genome Sequencing of Nocardia sp. ON39_IFM12276 and assembly.</title>
        <authorList>
            <person name="Shimojima M."/>
            <person name="Toyokawa M."/>
            <person name="Uesaka K."/>
        </authorList>
    </citation>
    <scope>NUCLEOTIDE SEQUENCE [LARGE SCALE GENOMIC DNA]</scope>
    <source>
        <strain evidence="2 3">IFM 12276</strain>
    </source>
</reference>
<accession>A0ABM8CSP4</accession>
<gene>
    <name evidence="2" type="ORF">IFM12276_09970</name>
</gene>
<keyword evidence="3" id="KW-1185">Reference proteome</keyword>
<feature type="region of interest" description="Disordered" evidence="1">
    <location>
        <begin position="1"/>
        <end position="22"/>
    </location>
</feature>
<dbReference type="Proteomes" id="UP001317870">
    <property type="component" value="Chromosome"/>
</dbReference>
<proteinExistence type="predicted"/>